<evidence type="ECO:0000313" key="4">
    <source>
        <dbReference type="Proteomes" id="UP001286563"/>
    </source>
</evidence>
<evidence type="ECO:0000256" key="1">
    <source>
        <dbReference type="SAM" id="MobiDB-lite"/>
    </source>
</evidence>
<dbReference type="NCBIfam" id="NF045959">
    <property type="entry name" value="LppA_rel_LP"/>
    <property type="match status" value="1"/>
</dbReference>
<comment type="caution">
    <text evidence="3">The sequence shown here is derived from an EMBL/GenBank/DDBJ whole genome shotgun (WGS) entry which is preliminary data.</text>
</comment>
<feature type="compositionally biased region" description="Basic and acidic residues" evidence="1">
    <location>
        <begin position="33"/>
        <end position="46"/>
    </location>
</feature>
<organism evidence="3 4">
    <name type="scientific">Mesomycoplasma ovipneumoniae</name>
    <dbReference type="NCBI Taxonomy" id="29562"/>
    <lineage>
        <taxon>Bacteria</taxon>
        <taxon>Bacillati</taxon>
        <taxon>Mycoplasmatota</taxon>
        <taxon>Mycoplasmoidales</taxon>
        <taxon>Metamycoplasmataceae</taxon>
        <taxon>Mesomycoplasma</taxon>
    </lineage>
</organism>
<accession>A0AAJ2P879</accession>
<reference evidence="3" key="1">
    <citation type="submission" date="2023-10" db="EMBL/GenBank/DDBJ databases">
        <title>Genome sequences of Mycoplasma ovipneumoniae isolated from goats.</title>
        <authorList>
            <person name="Spergser J."/>
        </authorList>
    </citation>
    <scope>NUCLEOTIDE SEQUENCE</scope>
    <source>
        <strain evidence="3">168</strain>
    </source>
</reference>
<feature type="signal peptide" evidence="2">
    <location>
        <begin position="1"/>
        <end position="24"/>
    </location>
</feature>
<sequence length="601" mass="69969">MKKIYPKKWFLGSLTVLIPTFFLAAACGQNNVDKNKEDNKNPKLDNTKGNPDPSRGNPDLSKVNPDPSKGDTKVQGEPVAFLDTQKGKIESDTFKIIQETEEQKEKIKETEEQKKQIEEKEAEINKELDKIEQNQVSTDDQKSAKISEDIKKEKEKLEIEKEKLEKQKKEQEEKLLKEKERLSKLEEEKRQKELEKQKIILEKNRLHIQTVNDLNAVLAKIPNSLEIAKQERKSSINVATVLHHYRSKPSAFHYENFVKKIDNFDEQNYTISFSFPFEVKTVENNNDVNQRRLENVELSVSKKGSNTKVTKRVNLFWNLEKSKQIQQNEEPELYQKDLRPVFSKISPSILAYALVNSDNEAVLNSVLFGDFNAAFSEVSLSVGLKDEFLGIKSLNDEEKFSFDIISATPDDENGTLKIKVKKTKFKEQKEQIGDFQEFTFSNLKKNNKSVAEFEFEVDNNRVWPQIREKGIFKENRHNKDKLSEIQKGLIAKIIFESLYFKIKNPDPEVLLKEFLIKDHIKNNHFFPYPQIISLEWDDMINDPHKKITLKLENKKLIYSFKLKYANLLPNSTITPQDQTLQFSDYKSTEIKGEIPLDQFLI</sequence>
<dbReference type="EMBL" id="JAWPFC010000004">
    <property type="protein sequence ID" value="MDW2893459.1"/>
    <property type="molecule type" value="Genomic_DNA"/>
</dbReference>
<keyword evidence="2" id="KW-0732">Signal</keyword>
<dbReference type="AlphaFoldDB" id="A0AAJ2P879"/>
<feature type="region of interest" description="Disordered" evidence="1">
    <location>
        <begin position="32"/>
        <end position="86"/>
    </location>
</feature>
<evidence type="ECO:0000313" key="3">
    <source>
        <dbReference type="EMBL" id="MDW2893459.1"/>
    </source>
</evidence>
<gene>
    <name evidence="3" type="ORF">R7U35_02000</name>
</gene>
<evidence type="ECO:0008006" key="5">
    <source>
        <dbReference type="Google" id="ProtNLM"/>
    </source>
</evidence>
<dbReference type="PROSITE" id="PS51257">
    <property type="entry name" value="PROKAR_LIPOPROTEIN"/>
    <property type="match status" value="1"/>
</dbReference>
<feature type="chain" id="PRO_5042548846" description="Lipoprotein" evidence="2">
    <location>
        <begin position="25"/>
        <end position="601"/>
    </location>
</feature>
<proteinExistence type="predicted"/>
<evidence type="ECO:0000256" key="2">
    <source>
        <dbReference type="SAM" id="SignalP"/>
    </source>
</evidence>
<dbReference type="Proteomes" id="UP001286563">
    <property type="component" value="Unassembled WGS sequence"/>
</dbReference>
<protein>
    <recommendedName>
        <fullName evidence="5">Lipoprotein</fullName>
    </recommendedName>
</protein>
<name>A0AAJ2P879_9BACT</name>
<feature type="region of interest" description="Disordered" evidence="1">
    <location>
        <begin position="126"/>
        <end position="147"/>
    </location>
</feature>
<dbReference type="RefSeq" id="WP_318052747.1">
    <property type="nucleotide sequence ID" value="NZ_JAWPFC010000004.1"/>
</dbReference>